<feature type="domain" description="HTH tetR-type" evidence="5">
    <location>
        <begin position="31"/>
        <end position="91"/>
    </location>
</feature>
<dbReference type="Pfam" id="PF00440">
    <property type="entry name" value="TetR_N"/>
    <property type="match status" value="1"/>
</dbReference>
<dbReference type="PANTHER" id="PTHR47506">
    <property type="entry name" value="TRANSCRIPTIONAL REGULATORY PROTEIN"/>
    <property type="match status" value="1"/>
</dbReference>
<evidence type="ECO:0000256" key="2">
    <source>
        <dbReference type="ARBA" id="ARBA00023125"/>
    </source>
</evidence>
<dbReference type="InterPro" id="IPR001647">
    <property type="entry name" value="HTH_TetR"/>
</dbReference>
<dbReference type="PROSITE" id="PS50977">
    <property type="entry name" value="HTH_TETR_2"/>
    <property type="match status" value="1"/>
</dbReference>
<dbReference type="SUPFAM" id="SSF46689">
    <property type="entry name" value="Homeodomain-like"/>
    <property type="match status" value="1"/>
</dbReference>
<evidence type="ECO:0000256" key="3">
    <source>
        <dbReference type="ARBA" id="ARBA00023163"/>
    </source>
</evidence>
<feature type="DNA-binding region" description="H-T-H motif" evidence="4">
    <location>
        <begin position="54"/>
        <end position="73"/>
    </location>
</feature>
<dbReference type="GO" id="GO:0003677">
    <property type="term" value="F:DNA binding"/>
    <property type="evidence" value="ECO:0007669"/>
    <property type="project" value="UniProtKB-UniRule"/>
</dbReference>
<dbReference type="InterPro" id="IPR009057">
    <property type="entry name" value="Homeodomain-like_sf"/>
</dbReference>
<sequence length="229" mass="25122">MRGNRERSGAAGGTALAKQYVQLYLLAMARPSLREKIIESGVRTLHERGYAGAGVREITSDAGVPQGCFTNHFRSKEAFAATILDRYHERTQAIMDGTLRDNGRPAVERLRAYFDAITERLEAAGWRYGCLVGNMSLELPEQSEVLRAHLVEVCRALTDAFAEAIQAGQEAGEIRDDLDAGDVATFLLASWEGAMMRMKVDRSPHPIEQFKRVVFASVLAPGVKAGAPQ</sequence>
<dbReference type="PANTHER" id="PTHR47506:SF6">
    <property type="entry name" value="HTH-TYPE TRANSCRIPTIONAL REPRESSOR NEMR"/>
    <property type="match status" value="1"/>
</dbReference>
<comment type="caution">
    <text evidence="6">The sequence shown here is derived from an EMBL/GenBank/DDBJ whole genome shotgun (WGS) entry which is preliminary data.</text>
</comment>
<keyword evidence="1" id="KW-0805">Transcription regulation</keyword>
<keyword evidence="2 4" id="KW-0238">DNA-binding</keyword>
<dbReference type="EMBL" id="VITN01000007">
    <property type="protein sequence ID" value="TWB20340.1"/>
    <property type="molecule type" value="Genomic_DNA"/>
</dbReference>
<name>A0A560FFF8_9PROT</name>
<dbReference type="InterPro" id="IPR036271">
    <property type="entry name" value="Tet_transcr_reg_TetR-rel_C_sf"/>
</dbReference>
<accession>A0A560FFF8</accession>
<dbReference type="InterPro" id="IPR011075">
    <property type="entry name" value="TetR_C"/>
</dbReference>
<dbReference type="RefSeq" id="WP_211115217.1">
    <property type="nucleotide sequence ID" value="NZ_VITN01000007.1"/>
</dbReference>
<keyword evidence="3" id="KW-0804">Transcription</keyword>
<reference evidence="6 7" key="1">
    <citation type="submission" date="2019-06" db="EMBL/GenBank/DDBJ databases">
        <title>Genomic Encyclopedia of Type Strains, Phase IV (KMG-V): Genome sequencing to study the core and pangenomes of soil and plant-associated prokaryotes.</title>
        <authorList>
            <person name="Whitman W."/>
        </authorList>
    </citation>
    <scope>NUCLEOTIDE SEQUENCE [LARGE SCALE GENOMIC DNA]</scope>
    <source>
        <strain evidence="6 7">BR 11880</strain>
    </source>
</reference>
<dbReference type="AlphaFoldDB" id="A0A560FFF8"/>
<evidence type="ECO:0000256" key="1">
    <source>
        <dbReference type="ARBA" id="ARBA00023015"/>
    </source>
</evidence>
<evidence type="ECO:0000313" key="7">
    <source>
        <dbReference type="Proteomes" id="UP000319859"/>
    </source>
</evidence>
<evidence type="ECO:0000313" key="6">
    <source>
        <dbReference type="EMBL" id="TWB20340.1"/>
    </source>
</evidence>
<gene>
    <name evidence="6" type="ORF">FBZ89_10751</name>
</gene>
<proteinExistence type="predicted"/>
<dbReference type="SUPFAM" id="SSF48498">
    <property type="entry name" value="Tetracyclin repressor-like, C-terminal domain"/>
    <property type="match status" value="1"/>
</dbReference>
<evidence type="ECO:0000256" key="4">
    <source>
        <dbReference type="PROSITE-ProRule" id="PRU00335"/>
    </source>
</evidence>
<protein>
    <submittedName>
        <fullName evidence="6">TetR family transcriptional regulator</fullName>
    </submittedName>
</protein>
<evidence type="ECO:0000259" key="5">
    <source>
        <dbReference type="PROSITE" id="PS50977"/>
    </source>
</evidence>
<dbReference type="Gene3D" id="1.10.357.10">
    <property type="entry name" value="Tetracycline Repressor, domain 2"/>
    <property type="match status" value="1"/>
</dbReference>
<dbReference type="Proteomes" id="UP000319859">
    <property type="component" value="Unassembled WGS sequence"/>
</dbReference>
<dbReference type="Pfam" id="PF16925">
    <property type="entry name" value="TetR_C_13"/>
    <property type="match status" value="1"/>
</dbReference>
<organism evidence="6 7">
    <name type="scientific">Nitrospirillum amazonense</name>
    <dbReference type="NCBI Taxonomy" id="28077"/>
    <lineage>
        <taxon>Bacteria</taxon>
        <taxon>Pseudomonadati</taxon>
        <taxon>Pseudomonadota</taxon>
        <taxon>Alphaproteobacteria</taxon>
        <taxon>Rhodospirillales</taxon>
        <taxon>Azospirillaceae</taxon>
        <taxon>Nitrospirillum</taxon>
    </lineage>
</organism>